<sequence length="235" mass="24959">MTPSPELSANPVKVLIADDQVLLRGSLRVLVDAEPGLVTTAEAATGTEAVRSARQNPPDVVLMDVRMPGMDGIEATRHICGSPETANVKVLILTMFDLDGYVYAALRAGASGFLLKDTPPAELLAAVRVIAAGDALLAPAVTRRLIAEFARRPGPTRPLPRTLDGVTEREREVLALIARGLSNTEIAERLYLGIATVKTHVSHLLAKLDARDRAQLVIVAYESGLVAVARPPIGP</sequence>
<dbReference type="EMBL" id="JAMQAW010000011">
    <property type="protein sequence ID" value="MCM2389470.1"/>
    <property type="molecule type" value="Genomic_DNA"/>
</dbReference>
<dbReference type="PANTHER" id="PTHR43214:SF24">
    <property type="entry name" value="TRANSCRIPTIONAL REGULATORY PROTEIN NARL-RELATED"/>
    <property type="match status" value="1"/>
</dbReference>
<evidence type="ECO:0000259" key="7">
    <source>
        <dbReference type="PROSITE" id="PS50110"/>
    </source>
</evidence>
<dbReference type="InterPro" id="IPR001789">
    <property type="entry name" value="Sig_transdc_resp-reg_receiver"/>
</dbReference>
<keyword evidence="4" id="KW-0804">Transcription</keyword>
<comment type="caution">
    <text evidence="8">The sequence shown here is derived from an EMBL/GenBank/DDBJ whole genome shotgun (WGS) entry which is preliminary data.</text>
</comment>
<dbReference type="SMART" id="SM00421">
    <property type="entry name" value="HTH_LUXR"/>
    <property type="match status" value="1"/>
</dbReference>
<organism evidence="8 9">
    <name type="scientific">Streptomyces albipurpureus</name>
    <dbReference type="NCBI Taxonomy" id="2897419"/>
    <lineage>
        <taxon>Bacteria</taxon>
        <taxon>Bacillati</taxon>
        <taxon>Actinomycetota</taxon>
        <taxon>Actinomycetes</taxon>
        <taxon>Kitasatosporales</taxon>
        <taxon>Streptomycetaceae</taxon>
        <taxon>Streptomyces</taxon>
    </lineage>
</organism>
<feature type="domain" description="Response regulatory" evidence="7">
    <location>
        <begin position="13"/>
        <end position="131"/>
    </location>
</feature>
<dbReference type="PROSITE" id="PS50110">
    <property type="entry name" value="RESPONSE_REGULATORY"/>
    <property type="match status" value="1"/>
</dbReference>
<dbReference type="Gene3D" id="3.40.50.2300">
    <property type="match status" value="1"/>
</dbReference>
<dbReference type="InterPro" id="IPR016032">
    <property type="entry name" value="Sig_transdc_resp-reg_C-effctor"/>
</dbReference>
<evidence type="ECO:0000256" key="2">
    <source>
        <dbReference type="ARBA" id="ARBA00023015"/>
    </source>
</evidence>
<name>A0ABT0UPF0_9ACTN</name>
<dbReference type="CDD" id="cd17535">
    <property type="entry name" value="REC_NarL-like"/>
    <property type="match status" value="1"/>
</dbReference>
<dbReference type="RefSeq" id="WP_250919818.1">
    <property type="nucleotide sequence ID" value="NZ_JAMQAW010000011.1"/>
</dbReference>
<dbReference type="InterPro" id="IPR058245">
    <property type="entry name" value="NreC/VraR/RcsB-like_REC"/>
</dbReference>
<dbReference type="Proteomes" id="UP001431429">
    <property type="component" value="Unassembled WGS sequence"/>
</dbReference>
<dbReference type="Pfam" id="PF00072">
    <property type="entry name" value="Response_reg"/>
    <property type="match status" value="1"/>
</dbReference>
<gene>
    <name evidence="8" type="ORF">NBG84_14405</name>
</gene>
<dbReference type="Pfam" id="PF00196">
    <property type="entry name" value="GerE"/>
    <property type="match status" value="1"/>
</dbReference>
<keyword evidence="1 5" id="KW-0597">Phosphoprotein</keyword>
<dbReference type="SUPFAM" id="SSF46894">
    <property type="entry name" value="C-terminal effector domain of the bipartite response regulators"/>
    <property type="match status" value="1"/>
</dbReference>
<dbReference type="CDD" id="cd06170">
    <property type="entry name" value="LuxR_C_like"/>
    <property type="match status" value="1"/>
</dbReference>
<dbReference type="SMART" id="SM00448">
    <property type="entry name" value="REC"/>
    <property type="match status" value="1"/>
</dbReference>
<evidence type="ECO:0000256" key="3">
    <source>
        <dbReference type="ARBA" id="ARBA00023125"/>
    </source>
</evidence>
<keyword evidence="9" id="KW-1185">Reference proteome</keyword>
<dbReference type="SUPFAM" id="SSF52172">
    <property type="entry name" value="CheY-like"/>
    <property type="match status" value="1"/>
</dbReference>
<evidence type="ECO:0000256" key="1">
    <source>
        <dbReference type="ARBA" id="ARBA00022553"/>
    </source>
</evidence>
<accession>A0ABT0UPF0</accession>
<evidence type="ECO:0000256" key="5">
    <source>
        <dbReference type="PROSITE-ProRule" id="PRU00169"/>
    </source>
</evidence>
<dbReference type="InterPro" id="IPR011006">
    <property type="entry name" value="CheY-like_superfamily"/>
</dbReference>
<dbReference type="PRINTS" id="PR00038">
    <property type="entry name" value="HTHLUXR"/>
</dbReference>
<proteinExistence type="predicted"/>
<protein>
    <submittedName>
        <fullName evidence="8">Response regulator transcription factor</fullName>
    </submittedName>
</protein>
<evidence type="ECO:0000313" key="8">
    <source>
        <dbReference type="EMBL" id="MCM2389470.1"/>
    </source>
</evidence>
<reference evidence="8" key="1">
    <citation type="submission" date="2022-06" db="EMBL/GenBank/DDBJ databases">
        <title>Genome public.</title>
        <authorList>
            <person name="Sun Q."/>
        </authorList>
    </citation>
    <scope>NUCLEOTIDE SEQUENCE</scope>
    <source>
        <strain evidence="8">CWNU-1</strain>
    </source>
</reference>
<feature type="modified residue" description="4-aspartylphosphate" evidence="5">
    <location>
        <position position="64"/>
    </location>
</feature>
<dbReference type="PROSITE" id="PS00622">
    <property type="entry name" value="HTH_LUXR_1"/>
    <property type="match status" value="1"/>
</dbReference>
<feature type="domain" description="HTH luxR-type" evidence="6">
    <location>
        <begin position="159"/>
        <end position="224"/>
    </location>
</feature>
<dbReference type="InterPro" id="IPR000792">
    <property type="entry name" value="Tscrpt_reg_LuxR_C"/>
</dbReference>
<keyword evidence="2" id="KW-0805">Transcription regulation</keyword>
<dbReference type="PROSITE" id="PS50043">
    <property type="entry name" value="HTH_LUXR_2"/>
    <property type="match status" value="1"/>
</dbReference>
<dbReference type="InterPro" id="IPR039420">
    <property type="entry name" value="WalR-like"/>
</dbReference>
<evidence type="ECO:0000256" key="4">
    <source>
        <dbReference type="ARBA" id="ARBA00023163"/>
    </source>
</evidence>
<evidence type="ECO:0000313" key="9">
    <source>
        <dbReference type="Proteomes" id="UP001431429"/>
    </source>
</evidence>
<evidence type="ECO:0000259" key="6">
    <source>
        <dbReference type="PROSITE" id="PS50043"/>
    </source>
</evidence>
<keyword evidence="3" id="KW-0238">DNA-binding</keyword>
<dbReference type="PANTHER" id="PTHR43214">
    <property type="entry name" value="TWO-COMPONENT RESPONSE REGULATOR"/>
    <property type="match status" value="1"/>
</dbReference>